<feature type="region of interest" description="Disordered" evidence="8">
    <location>
        <begin position="823"/>
        <end position="853"/>
    </location>
</feature>
<evidence type="ECO:0000256" key="6">
    <source>
        <dbReference type="ARBA" id="ARBA00023212"/>
    </source>
</evidence>
<evidence type="ECO:0000256" key="8">
    <source>
        <dbReference type="SAM" id="MobiDB-lite"/>
    </source>
</evidence>
<feature type="compositionally biased region" description="Polar residues" evidence="8">
    <location>
        <begin position="324"/>
        <end position="337"/>
    </location>
</feature>
<keyword evidence="7" id="KW-0539">Nucleus</keyword>
<protein>
    <recommendedName>
        <fullName evidence="9">Inner centromere protein ARK-binding domain-containing protein</fullName>
    </recommendedName>
</protein>
<keyword evidence="11" id="KW-1185">Reference proteome</keyword>
<evidence type="ECO:0000256" key="7">
    <source>
        <dbReference type="ARBA" id="ARBA00023242"/>
    </source>
</evidence>
<feature type="region of interest" description="Disordered" evidence="8">
    <location>
        <begin position="545"/>
        <end position="567"/>
    </location>
</feature>
<proteinExistence type="inferred from homology"/>
<evidence type="ECO:0000313" key="11">
    <source>
        <dbReference type="Proteomes" id="UP000232875"/>
    </source>
</evidence>
<accession>A0A2N1JGJ4</accession>
<comment type="similarity">
    <text evidence="3">Belongs to the INCENP family.</text>
</comment>
<dbReference type="Proteomes" id="UP000232875">
    <property type="component" value="Unassembled WGS sequence"/>
</dbReference>
<evidence type="ECO:0000256" key="1">
    <source>
        <dbReference type="ARBA" id="ARBA00004123"/>
    </source>
</evidence>
<name>A0A2N1JGJ4_9BASI</name>
<feature type="compositionally biased region" description="Basic and acidic residues" evidence="8">
    <location>
        <begin position="356"/>
        <end position="365"/>
    </location>
</feature>
<feature type="compositionally biased region" description="Basic and acidic residues" evidence="8">
    <location>
        <begin position="295"/>
        <end position="305"/>
    </location>
</feature>
<feature type="region of interest" description="Disordered" evidence="8">
    <location>
        <begin position="190"/>
        <end position="209"/>
    </location>
</feature>
<dbReference type="STRING" id="2020962.A0A2N1JGJ4"/>
<feature type="compositionally biased region" description="Basic and acidic residues" evidence="8">
    <location>
        <begin position="263"/>
        <end position="286"/>
    </location>
</feature>
<evidence type="ECO:0000256" key="3">
    <source>
        <dbReference type="ARBA" id="ARBA00010042"/>
    </source>
</evidence>
<dbReference type="OrthoDB" id="6123at2759"/>
<evidence type="ECO:0000256" key="2">
    <source>
        <dbReference type="ARBA" id="ARBA00004186"/>
    </source>
</evidence>
<comment type="subcellular location">
    <subcellularLocation>
        <location evidence="2">Cytoplasm</location>
        <location evidence="2">Cytoskeleton</location>
        <location evidence="2">Spindle</location>
    </subcellularLocation>
    <subcellularLocation>
        <location evidence="1">Nucleus</location>
    </subcellularLocation>
</comment>
<feature type="region of interest" description="Disordered" evidence="8">
    <location>
        <begin position="762"/>
        <end position="795"/>
    </location>
</feature>
<dbReference type="AlphaFoldDB" id="A0A2N1JGJ4"/>
<evidence type="ECO:0000259" key="9">
    <source>
        <dbReference type="Pfam" id="PF03941"/>
    </source>
</evidence>
<gene>
    <name evidence="10" type="ORF">MVES_000277</name>
</gene>
<evidence type="ECO:0000256" key="5">
    <source>
        <dbReference type="ARBA" id="ARBA00022829"/>
    </source>
</evidence>
<keyword evidence="5" id="KW-0159">Chromosome partition</keyword>
<dbReference type="Pfam" id="PF03941">
    <property type="entry name" value="INCENP_ARK-bind"/>
    <property type="match status" value="1"/>
</dbReference>
<dbReference type="InterPro" id="IPR005635">
    <property type="entry name" value="Inner_centromere_prot_ARK-bd"/>
</dbReference>
<dbReference type="GO" id="GO:0005634">
    <property type="term" value="C:nucleus"/>
    <property type="evidence" value="ECO:0007669"/>
    <property type="project" value="UniProtKB-SubCell"/>
</dbReference>
<feature type="region of interest" description="Disordered" evidence="8">
    <location>
        <begin position="596"/>
        <end position="696"/>
    </location>
</feature>
<dbReference type="PANTHER" id="PTHR13142">
    <property type="entry name" value="INNER CENTROMERE PROTEIN"/>
    <property type="match status" value="1"/>
</dbReference>
<evidence type="ECO:0000256" key="4">
    <source>
        <dbReference type="ARBA" id="ARBA00022490"/>
    </source>
</evidence>
<feature type="domain" description="Inner centromere protein ARK-binding" evidence="9">
    <location>
        <begin position="772"/>
        <end position="821"/>
    </location>
</feature>
<dbReference type="EMBL" id="KZ454987">
    <property type="protein sequence ID" value="PKI85655.1"/>
    <property type="molecule type" value="Genomic_DNA"/>
</dbReference>
<feature type="region of interest" description="Disordered" evidence="8">
    <location>
        <begin position="247"/>
        <end position="528"/>
    </location>
</feature>
<feature type="compositionally biased region" description="Basic and acidic residues" evidence="8">
    <location>
        <begin position="404"/>
        <end position="420"/>
    </location>
</feature>
<sequence>MPPRKKAAVRAAVRGHDLKRAGKAGSEVRDDAVMLVDANARVHQQVVRNAYIIAESQLLLLAKQLEFDVDVSVWAEEVDEKMAEFWEQTSENVDVFCARMADQEQDTRSVIADVVKSPRKRDWAYPTQDTSPALPLLGAEAREASSSPRVSEPLAVPSPEARKSGPLHSPHSERTVPSPELELDARLPLPLTTPGAATRPKRALSSAVLRSAKKPELGVMAPGTQASKTSGKRFRSSFLNKSLHNAIAERQVSAEPEPELEPELEHSPLHERRSPVQGEQDTKDTKTTPTIPSELLDKDSEEPHPRTAPGQLDALRSRLESVRRTSTVPSAPNASRSRLSETRHTSAAIPAAGSDVRVEMLEDAFKAPSPPSTPARQHIQRSPSRLETPGSRLPVPQRSPSRLARPESRAGHTPHPERSPSRAAQGFATPWRRAHETTKPVAPSFMQRAEQASPRSKPTVSPVRGKMQSPGRLREELLSPFRTARPADASRSPSRVGNTPLPGRTDAVSPRPHSPMAPTSPVQHSTPGFGARIRGLFGLHAQKPASPQRSASAMGAAKLRPASPDTRRKVRTVLGTRTALDDDALDAALEVPNRFSHVPANRMRPAAPTTHRQPVPGTGTGNEGRTASHTSRAPSSVPRPASATGARPAVHARALIPPHAGQARKSAGTRGYTGEEKRRKVLRESTNQTSDHPITEDALKSKLTTASGVHTARVSKAGTHSASLAANVRPASRICAPAKPPVHRASGSANVFQQAVHVQSDVGNQTNESLPDVQSEYSDSDDEASIKKRKHEPSWTRGQELEDLLIQQASIDPDEIFGQQMGPVPLDTMLPPRQGDRRRARHRTSSANWGGPDGLAQWEVDRYNERMGIHVGRTT</sequence>
<organism evidence="10 11">
    <name type="scientific">Malassezia vespertilionis</name>
    <dbReference type="NCBI Taxonomy" id="2020962"/>
    <lineage>
        <taxon>Eukaryota</taxon>
        <taxon>Fungi</taxon>
        <taxon>Dikarya</taxon>
        <taxon>Basidiomycota</taxon>
        <taxon>Ustilaginomycotina</taxon>
        <taxon>Malasseziomycetes</taxon>
        <taxon>Malasseziales</taxon>
        <taxon>Malasseziaceae</taxon>
        <taxon>Malassezia</taxon>
    </lineage>
</organism>
<reference evidence="10 11" key="1">
    <citation type="submission" date="2017-10" db="EMBL/GenBank/DDBJ databases">
        <title>A novel species of cold-tolerant Malassezia isolated from bats.</title>
        <authorList>
            <person name="Lorch J.M."/>
            <person name="Palmer J.M."/>
            <person name="Vanderwolf K.J."/>
            <person name="Schmidt K.Z."/>
            <person name="Verant M.L."/>
            <person name="Weller T.J."/>
            <person name="Blehert D.S."/>
        </authorList>
    </citation>
    <scope>NUCLEOTIDE SEQUENCE [LARGE SCALE GENOMIC DNA]</scope>
    <source>
        <strain evidence="10 11">NWHC:44797-103</strain>
    </source>
</reference>
<dbReference type="GO" id="GO:0007059">
    <property type="term" value="P:chromosome segregation"/>
    <property type="evidence" value="ECO:0007669"/>
    <property type="project" value="UniProtKB-KW"/>
</dbReference>
<evidence type="ECO:0000313" key="10">
    <source>
        <dbReference type="EMBL" id="PKI85655.1"/>
    </source>
</evidence>
<keyword evidence="6" id="KW-0206">Cytoskeleton</keyword>
<feature type="compositionally biased region" description="Low complexity" evidence="8">
    <location>
        <begin position="631"/>
        <end position="643"/>
    </location>
</feature>
<feature type="region of interest" description="Disordered" evidence="8">
    <location>
        <begin position="141"/>
        <end position="183"/>
    </location>
</feature>
<dbReference type="PANTHER" id="PTHR13142:SF1">
    <property type="entry name" value="INNER CENTROMERE PROTEIN"/>
    <property type="match status" value="1"/>
</dbReference>
<keyword evidence="4" id="KW-0963">Cytoplasm</keyword>
<dbReference type="GO" id="GO:0005819">
    <property type="term" value="C:spindle"/>
    <property type="evidence" value="ECO:0007669"/>
    <property type="project" value="UniProtKB-SubCell"/>
</dbReference>